<evidence type="ECO:0000256" key="11">
    <source>
        <dbReference type="ARBA" id="ARBA00047045"/>
    </source>
</evidence>
<organism evidence="14 15">
    <name type="scientific">Pteropus alecto</name>
    <name type="common">Black flying fox</name>
    <dbReference type="NCBI Taxonomy" id="9402"/>
    <lineage>
        <taxon>Eukaryota</taxon>
        <taxon>Metazoa</taxon>
        <taxon>Chordata</taxon>
        <taxon>Craniata</taxon>
        <taxon>Vertebrata</taxon>
        <taxon>Euteleostomi</taxon>
        <taxon>Mammalia</taxon>
        <taxon>Eutheria</taxon>
        <taxon>Laurasiatheria</taxon>
        <taxon>Chiroptera</taxon>
        <taxon>Yinpterochiroptera</taxon>
        <taxon>Pteropodoidea</taxon>
        <taxon>Pteropodidae</taxon>
        <taxon>Pteropodinae</taxon>
        <taxon>Pteropus</taxon>
    </lineage>
</organism>
<dbReference type="FunFam" id="1.20.1260.10:FF:000009">
    <property type="entry name" value="Ferritin light chain"/>
    <property type="match status" value="1"/>
</dbReference>
<evidence type="ECO:0000256" key="7">
    <source>
        <dbReference type="ARBA" id="ARBA00023228"/>
    </source>
</evidence>
<dbReference type="GO" id="GO:0008199">
    <property type="term" value="F:ferric iron binding"/>
    <property type="evidence" value="ECO:0007669"/>
    <property type="project" value="InterPro"/>
</dbReference>
<comment type="similarity">
    <text evidence="2 12">Belongs to the ferritin family.</text>
</comment>
<dbReference type="InterPro" id="IPR009040">
    <property type="entry name" value="Ferritin-like_diiron"/>
</dbReference>
<evidence type="ECO:0000256" key="2">
    <source>
        <dbReference type="ARBA" id="ARBA00007513"/>
    </source>
</evidence>
<evidence type="ECO:0000256" key="3">
    <source>
        <dbReference type="ARBA" id="ARBA00022434"/>
    </source>
</evidence>
<dbReference type="Pfam" id="PF00210">
    <property type="entry name" value="Ferritin"/>
    <property type="match status" value="1"/>
</dbReference>
<feature type="domain" description="Ferritin-like diiron" evidence="13">
    <location>
        <begin position="7"/>
        <end position="151"/>
    </location>
</feature>
<name>L5KYH8_PTEAL</name>
<dbReference type="Gene3D" id="1.20.1260.10">
    <property type="match status" value="1"/>
</dbReference>
<evidence type="ECO:0000256" key="9">
    <source>
        <dbReference type="ARBA" id="ARBA00044942"/>
    </source>
</evidence>
<dbReference type="Proteomes" id="UP000010552">
    <property type="component" value="Unassembled WGS sequence"/>
</dbReference>
<dbReference type="GO" id="GO:0044754">
    <property type="term" value="C:autolysosome"/>
    <property type="evidence" value="ECO:0007669"/>
    <property type="project" value="UniProtKB-SubCell"/>
</dbReference>
<evidence type="ECO:0000256" key="1">
    <source>
        <dbReference type="ARBA" id="ARBA00004496"/>
    </source>
</evidence>
<keyword evidence="5 12" id="KW-0479">Metal-binding</keyword>
<dbReference type="InterPro" id="IPR012347">
    <property type="entry name" value="Ferritin-like"/>
</dbReference>
<evidence type="ECO:0000313" key="14">
    <source>
        <dbReference type="EMBL" id="ELK15858.1"/>
    </source>
</evidence>
<protein>
    <recommendedName>
        <fullName evidence="12">Ferritin</fullName>
    </recommendedName>
</protein>
<evidence type="ECO:0000256" key="8">
    <source>
        <dbReference type="ARBA" id="ARBA00023329"/>
    </source>
</evidence>
<gene>
    <name evidence="14" type="ORF">PAL_GLEAN10018420</name>
</gene>
<dbReference type="GO" id="GO:0031410">
    <property type="term" value="C:cytoplasmic vesicle"/>
    <property type="evidence" value="ECO:0007669"/>
    <property type="project" value="UniProtKB-KW"/>
</dbReference>
<dbReference type="EMBL" id="KB030499">
    <property type="protein sequence ID" value="ELK15858.1"/>
    <property type="molecule type" value="Genomic_DNA"/>
</dbReference>
<keyword evidence="8" id="KW-0968">Cytoplasmic vesicle</keyword>
<dbReference type="GO" id="GO:0006826">
    <property type="term" value="P:iron ion transport"/>
    <property type="evidence" value="ECO:0007669"/>
    <property type="project" value="InterPro"/>
</dbReference>
<evidence type="ECO:0000256" key="5">
    <source>
        <dbReference type="ARBA" id="ARBA00022723"/>
    </source>
</evidence>
<evidence type="ECO:0000256" key="4">
    <source>
        <dbReference type="ARBA" id="ARBA00022490"/>
    </source>
</evidence>
<dbReference type="AlphaFoldDB" id="L5KYH8"/>
<comment type="subcellular location">
    <subcellularLocation>
        <location evidence="9">Autolysosome</location>
    </subcellularLocation>
    <subcellularLocation>
        <location evidence="1">Cytoplasm</location>
    </subcellularLocation>
</comment>
<dbReference type="PANTHER" id="PTHR11431">
    <property type="entry name" value="FERRITIN"/>
    <property type="match status" value="1"/>
</dbReference>
<evidence type="ECO:0000313" key="15">
    <source>
        <dbReference type="Proteomes" id="UP000010552"/>
    </source>
</evidence>
<evidence type="ECO:0000256" key="10">
    <source>
        <dbReference type="ARBA" id="ARBA00045578"/>
    </source>
</evidence>
<dbReference type="InterPro" id="IPR009078">
    <property type="entry name" value="Ferritin-like_SF"/>
</dbReference>
<dbReference type="SUPFAM" id="SSF47240">
    <property type="entry name" value="Ferritin-like"/>
    <property type="match status" value="1"/>
</dbReference>
<dbReference type="GO" id="GO:0006879">
    <property type="term" value="P:intracellular iron ion homeostasis"/>
    <property type="evidence" value="ECO:0007669"/>
    <property type="project" value="UniProtKB-KW"/>
</dbReference>
<evidence type="ECO:0000256" key="12">
    <source>
        <dbReference type="RuleBase" id="RU361145"/>
    </source>
</evidence>
<keyword evidence="15" id="KW-1185">Reference proteome</keyword>
<comment type="subunit">
    <text evidence="11">Oligomer of 24 subunits. There are two types of subunits: L (light) chain and H (heavy) chain. The major chain can be light or heavy, depending on the species and tissue type. The functional molecule forms a roughly spherical shell with a diameter of 12 nm and contains a central cavity into which the insoluble mineral iron core is deposited. Interacts with NCOA4.</text>
</comment>
<dbReference type="InParanoid" id="L5KYH8"/>
<sequence>MASRIGQNYSTQEEANINHVVNMHLRASYTYFFMGFYFHHRDMALEGVGHFFHELIKEKHESTEHLLKMQNQHGSHALLQDVQKPSQNKWGKTQDAIKAAMVRKKNLNQALLDLCALGSTHADSHLCDFLESHFLDEEVKLTHQEDGRPPD</sequence>
<dbReference type="STRING" id="9402.L5KYH8"/>
<keyword evidence="4" id="KW-0963">Cytoplasm</keyword>
<dbReference type="PROSITE" id="PS50905">
    <property type="entry name" value="FERRITIN_LIKE"/>
    <property type="match status" value="1"/>
</dbReference>
<dbReference type="PANTHER" id="PTHR11431:SF47">
    <property type="entry name" value="FERRITIN LIGHT CHAIN"/>
    <property type="match status" value="1"/>
</dbReference>
<dbReference type="GO" id="GO:0008198">
    <property type="term" value="F:ferrous iron binding"/>
    <property type="evidence" value="ECO:0007669"/>
    <property type="project" value="TreeGrafter"/>
</dbReference>
<dbReference type="InterPro" id="IPR008331">
    <property type="entry name" value="Ferritin_DPS_dom"/>
</dbReference>
<comment type="function">
    <text evidence="10">Stores iron in a soluble, non-toxic, readily available form. Important for iron homeostasis. Iron is taken up in the ferrous form and deposited as ferric hydroxides after oxidation. Also plays a role in delivery of iron to cells. Mediates iron uptake in capsule cells of the developing kidney. Delivery to lysosomes by the cargo receptor NCOA4 for autophagic degradation and release or iron.</text>
</comment>
<dbReference type="InterPro" id="IPR001519">
    <property type="entry name" value="Ferritin"/>
</dbReference>
<reference evidence="15" key="1">
    <citation type="journal article" date="2013" name="Science">
        <title>Comparative analysis of bat genomes provides insight into the evolution of flight and immunity.</title>
        <authorList>
            <person name="Zhang G."/>
            <person name="Cowled C."/>
            <person name="Shi Z."/>
            <person name="Huang Z."/>
            <person name="Bishop-Lilly K.A."/>
            <person name="Fang X."/>
            <person name="Wynne J.W."/>
            <person name="Xiong Z."/>
            <person name="Baker M.L."/>
            <person name="Zhao W."/>
            <person name="Tachedjian M."/>
            <person name="Zhu Y."/>
            <person name="Zhou P."/>
            <person name="Jiang X."/>
            <person name="Ng J."/>
            <person name="Yang L."/>
            <person name="Wu L."/>
            <person name="Xiao J."/>
            <person name="Feng Y."/>
            <person name="Chen Y."/>
            <person name="Sun X."/>
            <person name="Zhang Y."/>
            <person name="Marsh G.A."/>
            <person name="Crameri G."/>
            <person name="Broder C.C."/>
            <person name="Frey K.G."/>
            <person name="Wang L.F."/>
            <person name="Wang J."/>
        </authorList>
    </citation>
    <scope>NUCLEOTIDE SEQUENCE [LARGE SCALE GENOMIC DNA]</scope>
</reference>
<keyword evidence="3 12" id="KW-0409">Iron storage</keyword>
<keyword evidence="7" id="KW-0458">Lysosome</keyword>
<proteinExistence type="inferred from homology"/>
<evidence type="ECO:0000256" key="6">
    <source>
        <dbReference type="ARBA" id="ARBA00023004"/>
    </source>
</evidence>
<evidence type="ECO:0000259" key="13">
    <source>
        <dbReference type="PROSITE" id="PS50905"/>
    </source>
</evidence>
<accession>L5KYH8</accession>
<keyword evidence="6 12" id="KW-0408">Iron</keyword>